<accession>A0ABV4VN62</accession>
<dbReference type="Proteomes" id="UP001576708">
    <property type="component" value="Unassembled WGS sequence"/>
</dbReference>
<sequence length="629" mass="72025">MRNNMEFDYKPFLKQAYIDPIRTVTVIDDEYPTLDALVTKGRDDFNSEDINRLSEIIAVSRDIKYNWLLDVYDGEEDKLSIDNVSSRLHHSDLLILDYHLDGEDEGFCQKSINIIKNLSNNRHFNIVAVHTKGYTGEKGSVNDVFTDIIVSLQAKPALASLPPTLLKLVNDALDLWEIEEPNIREKLIHSIPKIDLLLLLKNHETELKNGSLTHEFFDEFSSIYDEKPEEINLGKKLLIKWVCIEILKEYDDKFSLETAKHFDWGKNGETTWVKTEDLFLTVIGKKQTPVSEIPNKLLEAMESWRPHPHKLILSKLRNEIESKGVSASSNILNKKYLQAAWLKELLKAENNSEIQTAAWSTISKLWEELATEIKYELGAFTANLVNKIKLLETDQQSALNYFVDTKVMESEVEQILHANCFSCSRTITTHHIITGHIIEINNNYWLCLTPICDLVPGQKNIYHSFKAQDINPFDQLMPVTLVQMFDAKEALKSTRDSMIRSLKIAPENVPFFSDNDLMIQVIEHSTSNNMIFIKPNKNVDEIKVLSFTVGIDGKANPKAKDFYVEKQGIFNIEDRKLKLYSAQPCEKGLELKITPMEGTVVAELRYEYALNLLGRLGVSKSRVGLDFIN</sequence>
<evidence type="ECO:0000313" key="2">
    <source>
        <dbReference type="EMBL" id="MFB2621757.1"/>
    </source>
</evidence>
<name>A0ABV4VN62_9GAMM</name>
<reference evidence="2 3" key="1">
    <citation type="submission" date="2024-09" db="EMBL/GenBank/DDBJ databases">
        <authorList>
            <person name="Zhang Y."/>
        </authorList>
    </citation>
    <scope>NUCLEOTIDE SEQUENCE [LARGE SCALE GENOMIC DNA]</scope>
    <source>
        <strain evidence="2 3">ZJ318</strain>
    </source>
</reference>
<dbReference type="Pfam" id="PF19192">
    <property type="entry name" value="Response_reg_2"/>
    <property type="match status" value="1"/>
</dbReference>
<proteinExistence type="predicted"/>
<gene>
    <name evidence="2" type="ORF">ACE02W_18230</name>
</gene>
<protein>
    <submittedName>
        <fullName evidence="2">Response regulator receiver domain</fullName>
    </submittedName>
</protein>
<keyword evidence="3" id="KW-1185">Reference proteome</keyword>
<organism evidence="2 3">
    <name type="scientific">Shewanella mangrovisoli</name>
    <dbReference type="NCBI Taxonomy" id="2864211"/>
    <lineage>
        <taxon>Bacteria</taxon>
        <taxon>Pseudomonadati</taxon>
        <taxon>Pseudomonadota</taxon>
        <taxon>Gammaproteobacteria</taxon>
        <taxon>Alteromonadales</taxon>
        <taxon>Shewanellaceae</taxon>
        <taxon>Shewanella</taxon>
    </lineage>
</organism>
<comment type="caution">
    <text evidence="2">The sequence shown here is derived from an EMBL/GenBank/DDBJ whole genome shotgun (WGS) entry which is preliminary data.</text>
</comment>
<evidence type="ECO:0000259" key="1">
    <source>
        <dbReference type="Pfam" id="PF19192"/>
    </source>
</evidence>
<dbReference type="RefSeq" id="WP_342202575.1">
    <property type="nucleotide sequence ID" value="NZ_JBCATE010000008.1"/>
</dbReference>
<feature type="domain" description="Response receiver" evidence="1">
    <location>
        <begin position="21"/>
        <end position="132"/>
    </location>
</feature>
<dbReference type="InterPro" id="IPR043834">
    <property type="entry name" value="REC"/>
</dbReference>
<dbReference type="EMBL" id="JBHFGU010000008">
    <property type="protein sequence ID" value="MFB2621757.1"/>
    <property type="molecule type" value="Genomic_DNA"/>
</dbReference>
<evidence type="ECO:0000313" key="3">
    <source>
        <dbReference type="Proteomes" id="UP001576708"/>
    </source>
</evidence>